<dbReference type="EMBL" id="JANVFO010000018">
    <property type="protein sequence ID" value="KAJ3733364.1"/>
    <property type="molecule type" value="Genomic_DNA"/>
</dbReference>
<evidence type="ECO:0000313" key="3">
    <source>
        <dbReference type="Proteomes" id="UP001176059"/>
    </source>
</evidence>
<accession>A0AA38MUM8</accession>
<protein>
    <recommendedName>
        <fullName evidence="4">Secreted protein</fullName>
    </recommendedName>
</protein>
<feature type="signal peptide" evidence="1">
    <location>
        <begin position="1"/>
        <end position="23"/>
    </location>
</feature>
<name>A0AA38MUM8_9AGAR</name>
<comment type="caution">
    <text evidence="2">The sequence shown here is derived from an EMBL/GenBank/DDBJ whole genome shotgun (WGS) entry which is preliminary data.</text>
</comment>
<reference evidence="2" key="1">
    <citation type="submission" date="2022-08" db="EMBL/GenBank/DDBJ databases">
        <authorList>
            <consortium name="DOE Joint Genome Institute"/>
            <person name="Min B."/>
            <person name="Sierra-Patev S."/>
            <person name="Naranjo-Ortiz M."/>
            <person name="Looney B."/>
            <person name="Konkel Z."/>
            <person name="Slot J.C."/>
            <person name="Sakamoto Y."/>
            <person name="Steenwyk J.L."/>
            <person name="Rokas A."/>
            <person name="Carro J."/>
            <person name="Camarero S."/>
            <person name="Ferreira P."/>
            <person name="Molpeceres G."/>
            <person name="Ruiz-duenas F.J."/>
            <person name="Serrano A."/>
            <person name="Henrissat B."/>
            <person name="Drula E."/>
            <person name="Hughes K.W."/>
            <person name="Mata J.L."/>
            <person name="Ishikawa N.K."/>
            <person name="Vargas-Isla R."/>
            <person name="Ushijima S."/>
            <person name="Smith C.A."/>
            <person name="Ahrendt S."/>
            <person name="Andreopoulos W."/>
            <person name="He G."/>
            <person name="LaButti K."/>
            <person name="Lipzen A."/>
            <person name="Ng V."/>
            <person name="Riley R."/>
            <person name="Sandor L."/>
            <person name="Barry K."/>
            <person name="Martinez A.T."/>
            <person name="Xiao Y."/>
            <person name="Gibbons J.G."/>
            <person name="Terashima K."/>
            <person name="Hibbett D.S."/>
            <person name="Grigoriev I.V."/>
        </authorList>
    </citation>
    <scope>NUCLEOTIDE SEQUENCE</scope>
    <source>
        <strain evidence="2">ET3784</strain>
    </source>
</reference>
<proteinExistence type="predicted"/>
<dbReference type="AlphaFoldDB" id="A0AA38MUM8"/>
<feature type="chain" id="PRO_5041215491" description="Secreted protein" evidence="1">
    <location>
        <begin position="24"/>
        <end position="74"/>
    </location>
</feature>
<dbReference type="Proteomes" id="UP001176059">
    <property type="component" value="Unassembled WGS sequence"/>
</dbReference>
<keyword evidence="1" id="KW-0732">Signal</keyword>
<evidence type="ECO:0008006" key="4">
    <source>
        <dbReference type="Google" id="ProtNLM"/>
    </source>
</evidence>
<gene>
    <name evidence="2" type="ORF">DFJ43DRAFT_1068730</name>
</gene>
<organism evidence="2 3">
    <name type="scientific">Lentinula guzmanii</name>
    <dbReference type="NCBI Taxonomy" id="2804957"/>
    <lineage>
        <taxon>Eukaryota</taxon>
        <taxon>Fungi</taxon>
        <taxon>Dikarya</taxon>
        <taxon>Basidiomycota</taxon>
        <taxon>Agaricomycotina</taxon>
        <taxon>Agaricomycetes</taxon>
        <taxon>Agaricomycetidae</taxon>
        <taxon>Agaricales</taxon>
        <taxon>Marasmiineae</taxon>
        <taxon>Omphalotaceae</taxon>
        <taxon>Lentinula</taxon>
    </lineage>
</organism>
<evidence type="ECO:0000313" key="2">
    <source>
        <dbReference type="EMBL" id="KAJ3733364.1"/>
    </source>
</evidence>
<sequence length="74" mass="8667">MGKFDILLYFVLLFLCPLGGSRCSQNKFLSKSLVQLLYRWFFEKPHGIVYNVDNLQNTARTNDCYLESMRELPA</sequence>
<reference evidence="2" key="2">
    <citation type="journal article" date="2023" name="Proc. Natl. Acad. Sci. U.S.A.">
        <title>A global phylogenomic analysis of the shiitake genus Lentinula.</title>
        <authorList>
            <person name="Sierra-Patev S."/>
            <person name="Min B."/>
            <person name="Naranjo-Ortiz M."/>
            <person name="Looney B."/>
            <person name="Konkel Z."/>
            <person name="Slot J.C."/>
            <person name="Sakamoto Y."/>
            <person name="Steenwyk J.L."/>
            <person name="Rokas A."/>
            <person name="Carro J."/>
            <person name="Camarero S."/>
            <person name="Ferreira P."/>
            <person name="Molpeceres G."/>
            <person name="Ruiz-Duenas F.J."/>
            <person name="Serrano A."/>
            <person name="Henrissat B."/>
            <person name="Drula E."/>
            <person name="Hughes K.W."/>
            <person name="Mata J.L."/>
            <person name="Ishikawa N.K."/>
            <person name="Vargas-Isla R."/>
            <person name="Ushijima S."/>
            <person name="Smith C.A."/>
            <person name="Donoghue J."/>
            <person name="Ahrendt S."/>
            <person name="Andreopoulos W."/>
            <person name="He G."/>
            <person name="LaButti K."/>
            <person name="Lipzen A."/>
            <person name="Ng V."/>
            <person name="Riley R."/>
            <person name="Sandor L."/>
            <person name="Barry K."/>
            <person name="Martinez A.T."/>
            <person name="Xiao Y."/>
            <person name="Gibbons J.G."/>
            <person name="Terashima K."/>
            <person name="Grigoriev I.V."/>
            <person name="Hibbett D."/>
        </authorList>
    </citation>
    <scope>NUCLEOTIDE SEQUENCE</scope>
    <source>
        <strain evidence="2">ET3784</strain>
    </source>
</reference>
<evidence type="ECO:0000256" key="1">
    <source>
        <dbReference type="SAM" id="SignalP"/>
    </source>
</evidence>
<keyword evidence="3" id="KW-1185">Reference proteome</keyword>